<dbReference type="Gene3D" id="2.10.70.10">
    <property type="entry name" value="Complement Module, domain 1"/>
    <property type="match status" value="1"/>
</dbReference>
<accession>A0A8X6NRX6</accession>
<dbReference type="InterPro" id="IPR000436">
    <property type="entry name" value="Sushi_SCR_CCP_dom"/>
</dbReference>
<comment type="caution">
    <text evidence="2">Lacks conserved residue(s) required for the propagation of feature annotation.</text>
</comment>
<dbReference type="Proteomes" id="UP000887013">
    <property type="component" value="Unassembled WGS sequence"/>
</dbReference>
<dbReference type="CDD" id="cd00033">
    <property type="entry name" value="CCP"/>
    <property type="match status" value="1"/>
</dbReference>
<keyword evidence="5" id="KW-1185">Reference proteome</keyword>
<evidence type="ECO:0000313" key="4">
    <source>
        <dbReference type="EMBL" id="GFT31472.1"/>
    </source>
</evidence>
<feature type="domain" description="Sushi" evidence="3">
    <location>
        <begin position="2"/>
        <end position="63"/>
    </location>
</feature>
<sequence length="84" mass="9582">KSLCDPKRMFFGSVYSDCQHYGEYTECKISCPPGMTFDPPSSSVYRCTVDGLWNPPTAPTCAMGNDFVKQKRKRIIRSEIKEHL</sequence>
<dbReference type="PROSITE" id="PS50923">
    <property type="entry name" value="SUSHI"/>
    <property type="match status" value="1"/>
</dbReference>
<gene>
    <name evidence="4" type="primary">CSH_0392</name>
    <name evidence="4" type="ORF">NPIL_673321</name>
</gene>
<feature type="non-terminal residue" evidence="4">
    <location>
        <position position="1"/>
    </location>
</feature>
<evidence type="ECO:0000259" key="3">
    <source>
        <dbReference type="PROSITE" id="PS50923"/>
    </source>
</evidence>
<dbReference type="EMBL" id="BMAW01107934">
    <property type="protein sequence ID" value="GFT31472.1"/>
    <property type="molecule type" value="Genomic_DNA"/>
</dbReference>
<feature type="disulfide bond" evidence="2">
    <location>
        <begin position="4"/>
        <end position="47"/>
    </location>
</feature>
<organism evidence="4 5">
    <name type="scientific">Nephila pilipes</name>
    <name type="common">Giant wood spider</name>
    <name type="synonym">Nephila maculata</name>
    <dbReference type="NCBI Taxonomy" id="299642"/>
    <lineage>
        <taxon>Eukaryota</taxon>
        <taxon>Metazoa</taxon>
        <taxon>Ecdysozoa</taxon>
        <taxon>Arthropoda</taxon>
        <taxon>Chelicerata</taxon>
        <taxon>Arachnida</taxon>
        <taxon>Araneae</taxon>
        <taxon>Araneomorphae</taxon>
        <taxon>Entelegynae</taxon>
        <taxon>Araneoidea</taxon>
        <taxon>Nephilidae</taxon>
        <taxon>Nephila</taxon>
    </lineage>
</organism>
<dbReference type="InterPro" id="IPR035976">
    <property type="entry name" value="Sushi/SCR/CCP_sf"/>
</dbReference>
<proteinExistence type="predicted"/>
<dbReference type="AlphaFoldDB" id="A0A8X6NRX6"/>
<evidence type="ECO:0000256" key="1">
    <source>
        <dbReference type="ARBA" id="ARBA00023157"/>
    </source>
</evidence>
<comment type="caution">
    <text evidence="4">The sequence shown here is derived from an EMBL/GenBank/DDBJ whole genome shotgun (WGS) entry which is preliminary data.</text>
</comment>
<evidence type="ECO:0000256" key="2">
    <source>
        <dbReference type="PROSITE-ProRule" id="PRU00302"/>
    </source>
</evidence>
<name>A0A8X6NRX6_NEPPI</name>
<dbReference type="SUPFAM" id="SSF57535">
    <property type="entry name" value="Complement control module/SCR domain"/>
    <property type="match status" value="1"/>
</dbReference>
<evidence type="ECO:0000313" key="5">
    <source>
        <dbReference type="Proteomes" id="UP000887013"/>
    </source>
</evidence>
<reference evidence="4" key="1">
    <citation type="submission" date="2020-08" db="EMBL/GenBank/DDBJ databases">
        <title>Multicomponent nature underlies the extraordinary mechanical properties of spider dragline silk.</title>
        <authorList>
            <person name="Kono N."/>
            <person name="Nakamura H."/>
            <person name="Mori M."/>
            <person name="Yoshida Y."/>
            <person name="Ohtoshi R."/>
            <person name="Malay A.D."/>
            <person name="Moran D.A.P."/>
            <person name="Tomita M."/>
            <person name="Numata K."/>
            <person name="Arakawa K."/>
        </authorList>
    </citation>
    <scope>NUCLEOTIDE SEQUENCE</scope>
</reference>
<dbReference type="OrthoDB" id="6433408at2759"/>
<protein>
    <submittedName>
        <fullName evidence="4">Putative hemocytin</fullName>
    </submittedName>
</protein>
<keyword evidence="2" id="KW-0768">Sushi</keyword>
<keyword evidence="1 2" id="KW-1015">Disulfide bond</keyword>